<feature type="compositionally biased region" description="Basic residues" evidence="3">
    <location>
        <begin position="292"/>
        <end position="302"/>
    </location>
</feature>
<proteinExistence type="predicted"/>
<reference evidence="5 6" key="1">
    <citation type="journal article" date="2020" name="G3 (Bethesda)">
        <title>Improved Reference Genome for Cyclotella cryptica CCMP332, a Model for Cell Wall Morphogenesis, Salinity Adaptation, and Lipid Production in Diatoms (Bacillariophyta).</title>
        <authorList>
            <person name="Roberts W.R."/>
            <person name="Downey K.M."/>
            <person name="Ruck E.C."/>
            <person name="Traller J.C."/>
            <person name="Alverson A.J."/>
        </authorList>
    </citation>
    <scope>NUCLEOTIDE SEQUENCE [LARGE SCALE GENOMIC DNA]</scope>
    <source>
        <strain evidence="5 6">CCMP332</strain>
    </source>
</reference>
<dbReference type="SUPFAM" id="SSF54928">
    <property type="entry name" value="RNA-binding domain, RBD"/>
    <property type="match status" value="1"/>
</dbReference>
<dbReference type="GO" id="GO:0003723">
    <property type="term" value="F:RNA binding"/>
    <property type="evidence" value="ECO:0007669"/>
    <property type="project" value="UniProtKB-UniRule"/>
</dbReference>
<evidence type="ECO:0000256" key="2">
    <source>
        <dbReference type="PROSITE-ProRule" id="PRU00176"/>
    </source>
</evidence>
<dbReference type="InterPro" id="IPR000504">
    <property type="entry name" value="RRM_dom"/>
</dbReference>
<feature type="domain" description="RRM" evidence="4">
    <location>
        <begin position="45"/>
        <end position="134"/>
    </location>
</feature>
<accession>A0ABD3PES5</accession>
<organism evidence="5 6">
    <name type="scientific">Cyclotella cryptica</name>
    <dbReference type="NCBI Taxonomy" id="29204"/>
    <lineage>
        <taxon>Eukaryota</taxon>
        <taxon>Sar</taxon>
        <taxon>Stramenopiles</taxon>
        <taxon>Ochrophyta</taxon>
        <taxon>Bacillariophyta</taxon>
        <taxon>Coscinodiscophyceae</taxon>
        <taxon>Thalassiosirophycidae</taxon>
        <taxon>Stephanodiscales</taxon>
        <taxon>Stephanodiscaceae</taxon>
        <taxon>Cyclotella</taxon>
    </lineage>
</organism>
<dbReference type="PANTHER" id="PTHR48027">
    <property type="entry name" value="HETEROGENEOUS NUCLEAR RIBONUCLEOPROTEIN 87F-RELATED"/>
    <property type="match status" value="1"/>
</dbReference>
<evidence type="ECO:0000256" key="3">
    <source>
        <dbReference type="SAM" id="MobiDB-lite"/>
    </source>
</evidence>
<dbReference type="EMBL" id="JABMIG020000192">
    <property type="protein sequence ID" value="KAL3786538.1"/>
    <property type="molecule type" value="Genomic_DNA"/>
</dbReference>
<keyword evidence="6" id="KW-1185">Reference proteome</keyword>
<dbReference type="AlphaFoldDB" id="A0ABD3PES5"/>
<dbReference type="Pfam" id="PF00076">
    <property type="entry name" value="RRM_1"/>
    <property type="match status" value="1"/>
</dbReference>
<evidence type="ECO:0000313" key="5">
    <source>
        <dbReference type="EMBL" id="KAL3786538.1"/>
    </source>
</evidence>
<dbReference type="InterPro" id="IPR052462">
    <property type="entry name" value="SLIRP/GR-RBP-like"/>
</dbReference>
<protein>
    <recommendedName>
        <fullName evidence="4">RRM domain-containing protein</fullName>
    </recommendedName>
</protein>
<evidence type="ECO:0000313" key="6">
    <source>
        <dbReference type="Proteomes" id="UP001516023"/>
    </source>
</evidence>
<dbReference type="InterPro" id="IPR012677">
    <property type="entry name" value="Nucleotide-bd_a/b_plait_sf"/>
</dbReference>
<dbReference type="Gene3D" id="3.30.70.330">
    <property type="match status" value="1"/>
</dbReference>
<dbReference type="Proteomes" id="UP001516023">
    <property type="component" value="Unassembled WGS sequence"/>
</dbReference>
<feature type="region of interest" description="Disordered" evidence="3">
    <location>
        <begin position="267"/>
        <end position="309"/>
    </location>
</feature>
<dbReference type="InterPro" id="IPR035979">
    <property type="entry name" value="RBD_domain_sf"/>
</dbReference>
<gene>
    <name evidence="5" type="ORF">HJC23_006788</name>
</gene>
<feature type="non-terminal residue" evidence="5">
    <location>
        <position position="309"/>
    </location>
</feature>
<feature type="region of interest" description="Disordered" evidence="3">
    <location>
        <begin position="131"/>
        <end position="151"/>
    </location>
</feature>
<sequence>MDASPNKQERTRSFKTSSGSSLLDLHNERLKTAGRRGTKKFVDPNKLFIGNLAYDATENDVAQLFAAYWRIPVESVRERVESIKIIRDWKTGQSKGYGFLMFYNAMDATSVMMNMRGDKFNIRGRPIRFDQGKKKGVDEDEREKKKERKKRQKLIMKDLDAEGKAIHSALEGIEGQTEETKEEIDIMDEDDMITFMEKGGLRGVMPLTEELAGYLGKEGLYEDDEKGYAEYFDEDGYADEDLDLDEEGDEDEDNFVYDGIFEEVYNPNEYETLTAEEEEKRNKMNREQRRAADKRRKKRKLPFKGFGKP</sequence>
<dbReference type="PROSITE" id="PS50102">
    <property type="entry name" value="RRM"/>
    <property type="match status" value="1"/>
</dbReference>
<dbReference type="SMART" id="SM00360">
    <property type="entry name" value="RRM"/>
    <property type="match status" value="1"/>
</dbReference>
<keyword evidence="1 2" id="KW-0694">RNA-binding</keyword>
<comment type="caution">
    <text evidence="5">The sequence shown here is derived from an EMBL/GenBank/DDBJ whole genome shotgun (WGS) entry which is preliminary data.</text>
</comment>
<feature type="region of interest" description="Disordered" evidence="3">
    <location>
        <begin position="232"/>
        <end position="251"/>
    </location>
</feature>
<feature type="compositionally biased region" description="Basic and acidic residues" evidence="3">
    <location>
        <begin position="278"/>
        <end position="291"/>
    </location>
</feature>
<name>A0ABD3PES5_9STRA</name>
<evidence type="ECO:0000259" key="4">
    <source>
        <dbReference type="PROSITE" id="PS50102"/>
    </source>
</evidence>
<evidence type="ECO:0000256" key="1">
    <source>
        <dbReference type="ARBA" id="ARBA00022884"/>
    </source>
</evidence>